<proteinExistence type="inferred from homology"/>
<comment type="cofactor">
    <cofactor evidence="3">
        <name>FMN</name>
        <dbReference type="ChEBI" id="CHEBI:58210"/>
    </cofactor>
    <text evidence="3">Binds 1 FMN per subunit.</text>
</comment>
<gene>
    <name evidence="3 7" type="primary">coaBC</name>
    <name evidence="7" type="ORF">KQI42_07095</name>
</gene>
<comment type="pathway">
    <text evidence="3 4">Cofactor biosynthesis; coenzyme A biosynthesis; CoA from (R)-pantothenate: step 3/5.</text>
</comment>
<comment type="cofactor">
    <cofactor evidence="3">
        <name>Mg(2+)</name>
        <dbReference type="ChEBI" id="CHEBI:18420"/>
    </cofactor>
</comment>
<dbReference type="Pfam" id="PF04127">
    <property type="entry name" value="DFP"/>
    <property type="match status" value="1"/>
</dbReference>
<dbReference type="EC" id="6.3.2.5" evidence="3"/>
<comment type="similarity">
    <text evidence="3 4">In the C-terminal section; belongs to the PPC synthetase family.</text>
</comment>
<dbReference type="Proteomes" id="UP000749471">
    <property type="component" value="Unassembled WGS sequence"/>
</dbReference>
<keyword evidence="3" id="KW-0460">Magnesium</keyword>
<protein>
    <recommendedName>
        <fullName evidence="3">Coenzyme A biosynthesis bifunctional protein CoaBC</fullName>
    </recommendedName>
    <alternativeName>
        <fullName evidence="3">DNA/pantothenate metabolism flavoprotein</fullName>
    </alternativeName>
    <alternativeName>
        <fullName evidence="3">Phosphopantothenoylcysteine synthetase/decarboxylase</fullName>
        <shortName evidence="3">PPCS-PPCDC</shortName>
    </alternativeName>
    <domain>
        <recommendedName>
            <fullName evidence="3">Phosphopantothenoylcysteine decarboxylase</fullName>
            <shortName evidence="3">PPC decarboxylase</shortName>
            <shortName evidence="3">PPC-DC</shortName>
            <ecNumber evidence="3">4.1.1.36</ecNumber>
        </recommendedName>
        <alternativeName>
            <fullName evidence="3">CoaC</fullName>
        </alternativeName>
    </domain>
    <domain>
        <recommendedName>
            <fullName evidence="3">Phosphopantothenate--cysteine ligase</fullName>
            <ecNumber evidence="3">6.3.2.5</ecNumber>
        </recommendedName>
        <alternativeName>
            <fullName evidence="3">CoaB</fullName>
        </alternativeName>
        <alternativeName>
            <fullName evidence="3">Phosphopantothenoylcysteine synthetase</fullName>
            <shortName evidence="3">PPC synthetase</shortName>
            <shortName evidence="3">PPC-S</shortName>
        </alternativeName>
    </domain>
</protein>
<comment type="function">
    <text evidence="3">Catalyzes two sequential steps in the biosynthesis of coenzyme A. In the first step cysteine is conjugated to 4'-phosphopantothenate to form 4-phosphopantothenoylcysteine. In the second step the latter compound is decarboxylated to form 4'-phosphopantotheine.</text>
</comment>
<evidence type="ECO:0000256" key="3">
    <source>
        <dbReference type="HAMAP-Rule" id="MF_02225"/>
    </source>
</evidence>
<evidence type="ECO:0000313" key="8">
    <source>
        <dbReference type="Proteomes" id="UP000749471"/>
    </source>
</evidence>
<evidence type="ECO:0000256" key="1">
    <source>
        <dbReference type="ARBA" id="ARBA00022793"/>
    </source>
</evidence>
<feature type="domain" description="Flavoprotein" evidence="5">
    <location>
        <begin position="5"/>
        <end position="178"/>
    </location>
</feature>
<sequence length="402" mass="44166">MLRDKTIVLGVTGGIAVYKAADLVSKLKKQNANVEVIMTEGAANFVTPLTFQSLSHNLVHMDMFKELKNYDIEHISLAQKADVILIAPATANTIGKIANGIADNLLTTVVMASKAKIIFAPAMNTAMYQNPIVKENMDKLKNLGYEFIQPQTGLLACGDYGEGKMAEPADIVEYVISSFVKKDLIGRRIVITAGPTIEPLDPVRYMTNFSSGKTGYSIAKEAADRGAEVILISGNTPLIPPKGIEVVNVKTTREMLDAVGEYFDTCHVLIKSAAPLDYRPKTVSPIKIKKKPGEQDELTIDYIRNPDIAAYFGKRKKEQIIVGFAAETNNLSEYATEKMKKKNFDFIVANDVTQEGAGFKTETNIVTIIDKDGNSNDYPLMHKKDVAKIILDKVSNILKNRS</sequence>
<feature type="region of interest" description="Phosphopantothenoylcysteine decarboxylase" evidence="3">
    <location>
        <begin position="1"/>
        <end position="188"/>
    </location>
</feature>
<dbReference type="NCBIfam" id="TIGR00521">
    <property type="entry name" value="coaBC_dfp"/>
    <property type="match status" value="1"/>
</dbReference>
<feature type="region of interest" description="Phosphopantothenate--cysteine ligase" evidence="3">
    <location>
        <begin position="189"/>
        <end position="402"/>
    </location>
</feature>
<evidence type="ECO:0000313" key="7">
    <source>
        <dbReference type="EMBL" id="MBU5437767.1"/>
    </source>
</evidence>
<dbReference type="InterPro" id="IPR005252">
    <property type="entry name" value="CoaBC"/>
</dbReference>
<feature type="binding site" evidence="3">
    <location>
        <position position="287"/>
    </location>
    <ligand>
        <name>CTP</name>
        <dbReference type="ChEBI" id="CHEBI:37563"/>
    </ligand>
</feature>
<comment type="caution">
    <text evidence="3">Lacks conserved residue(s) required for the propagation of feature annotation.</text>
</comment>
<comment type="similarity">
    <text evidence="3 4">In the N-terminal section; belongs to the HFCD (homo-oligomeric flavin containing Cys decarboxylase) superfamily.</text>
</comment>
<evidence type="ECO:0000259" key="5">
    <source>
        <dbReference type="Pfam" id="PF02441"/>
    </source>
</evidence>
<reference evidence="7 8" key="1">
    <citation type="submission" date="2021-06" db="EMBL/GenBank/DDBJ databases">
        <authorList>
            <person name="Sun Q."/>
            <person name="Li D."/>
        </authorList>
    </citation>
    <scope>NUCLEOTIDE SEQUENCE [LARGE SCALE GENOMIC DNA]</scope>
    <source>
        <strain evidence="7 8">MSJ-40</strain>
    </source>
</reference>
<feature type="domain" description="DNA/pantothenate metabolism flavoprotein C-terminal" evidence="6">
    <location>
        <begin position="185"/>
        <end position="396"/>
    </location>
</feature>
<name>A0ABS6E4D0_9FIRM</name>
<dbReference type="InterPro" id="IPR003382">
    <property type="entry name" value="Flavoprotein"/>
</dbReference>
<dbReference type="Pfam" id="PF02441">
    <property type="entry name" value="Flavoprotein"/>
    <property type="match status" value="1"/>
</dbReference>
<comment type="catalytic activity">
    <reaction evidence="3 4">
        <text>N-[(R)-4-phosphopantothenoyl]-L-cysteine + H(+) = (R)-4'-phosphopantetheine + CO2</text>
        <dbReference type="Rhea" id="RHEA:16793"/>
        <dbReference type="ChEBI" id="CHEBI:15378"/>
        <dbReference type="ChEBI" id="CHEBI:16526"/>
        <dbReference type="ChEBI" id="CHEBI:59458"/>
        <dbReference type="ChEBI" id="CHEBI:61723"/>
        <dbReference type="EC" id="4.1.1.36"/>
    </reaction>
</comment>
<dbReference type="PANTHER" id="PTHR14359:SF6">
    <property type="entry name" value="PHOSPHOPANTOTHENOYLCYSTEINE DECARBOXYLASE"/>
    <property type="match status" value="1"/>
</dbReference>
<feature type="binding site" evidence="3">
    <location>
        <position position="338"/>
    </location>
    <ligand>
        <name>CTP</name>
        <dbReference type="ChEBI" id="CHEBI:37563"/>
    </ligand>
</feature>
<dbReference type="RefSeq" id="WP_216518172.1">
    <property type="nucleotide sequence ID" value="NZ_JAHLPM010000004.1"/>
</dbReference>
<dbReference type="EMBL" id="JAHLPM010000004">
    <property type="protein sequence ID" value="MBU5437767.1"/>
    <property type="molecule type" value="Genomic_DNA"/>
</dbReference>
<keyword evidence="3" id="KW-0511">Multifunctional enzyme</keyword>
<keyword evidence="2 3" id="KW-0456">Lyase</keyword>
<evidence type="ECO:0000259" key="6">
    <source>
        <dbReference type="Pfam" id="PF04127"/>
    </source>
</evidence>
<comment type="pathway">
    <text evidence="3 4">Cofactor biosynthesis; coenzyme A biosynthesis; CoA from (R)-pantothenate: step 2/5.</text>
</comment>
<evidence type="ECO:0000256" key="2">
    <source>
        <dbReference type="ARBA" id="ARBA00023239"/>
    </source>
</evidence>
<keyword evidence="1 3" id="KW-0210">Decarboxylase</keyword>
<dbReference type="GO" id="GO:0004633">
    <property type="term" value="F:phosphopantothenoylcysteine decarboxylase activity"/>
    <property type="evidence" value="ECO:0007669"/>
    <property type="project" value="UniProtKB-EC"/>
</dbReference>
<keyword evidence="3 4" id="KW-0285">Flavoprotein</keyword>
<dbReference type="InterPro" id="IPR007085">
    <property type="entry name" value="DNA/pantothenate-metab_flavo_C"/>
</dbReference>
<dbReference type="EC" id="4.1.1.36" evidence="3"/>
<keyword evidence="3 4" id="KW-0288">FMN</keyword>
<keyword evidence="8" id="KW-1185">Reference proteome</keyword>
<feature type="binding site" evidence="3">
    <location>
        <position position="342"/>
    </location>
    <ligand>
        <name>CTP</name>
        <dbReference type="ChEBI" id="CHEBI:37563"/>
    </ligand>
</feature>
<feature type="binding site" evidence="3">
    <location>
        <position position="277"/>
    </location>
    <ligand>
        <name>CTP</name>
        <dbReference type="ChEBI" id="CHEBI:37563"/>
    </ligand>
</feature>
<accession>A0ABS6E4D0</accession>
<keyword evidence="3" id="KW-0479">Metal-binding</keyword>
<comment type="function">
    <text evidence="4">Catalyzes two steps in the biosynthesis of coenzyme A. In the first step cysteine is conjugated to 4'-phosphopantothenate to form 4-phosphopantothenoylcysteine, in the latter compound is decarboxylated to form 4'-phosphopantotheine.</text>
</comment>
<comment type="caution">
    <text evidence="7">The sequence shown here is derived from an EMBL/GenBank/DDBJ whole genome shotgun (WGS) entry which is preliminary data.</text>
</comment>
<feature type="binding site" evidence="3">
    <location>
        <position position="324"/>
    </location>
    <ligand>
        <name>CTP</name>
        <dbReference type="ChEBI" id="CHEBI:37563"/>
    </ligand>
</feature>
<keyword evidence="3 4" id="KW-0436">Ligase</keyword>
<feature type="active site" description="Proton donor" evidence="3">
    <location>
        <position position="157"/>
    </location>
</feature>
<dbReference type="HAMAP" id="MF_02225">
    <property type="entry name" value="CoaBC"/>
    <property type="match status" value="1"/>
</dbReference>
<comment type="catalytic activity">
    <reaction evidence="3 4">
        <text>(R)-4'-phosphopantothenate + L-cysteine + CTP = N-[(R)-4-phosphopantothenoyl]-L-cysteine + CMP + diphosphate + H(+)</text>
        <dbReference type="Rhea" id="RHEA:19397"/>
        <dbReference type="ChEBI" id="CHEBI:10986"/>
        <dbReference type="ChEBI" id="CHEBI:15378"/>
        <dbReference type="ChEBI" id="CHEBI:33019"/>
        <dbReference type="ChEBI" id="CHEBI:35235"/>
        <dbReference type="ChEBI" id="CHEBI:37563"/>
        <dbReference type="ChEBI" id="CHEBI:59458"/>
        <dbReference type="ChEBI" id="CHEBI:60377"/>
        <dbReference type="EC" id="6.3.2.5"/>
    </reaction>
</comment>
<evidence type="ECO:0000256" key="4">
    <source>
        <dbReference type="RuleBase" id="RU364078"/>
    </source>
</evidence>
<dbReference type="PANTHER" id="PTHR14359">
    <property type="entry name" value="HOMO-OLIGOMERIC FLAVIN CONTAINING CYS DECARBOXYLASE FAMILY"/>
    <property type="match status" value="1"/>
</dbReference>
<dbReference type="GO" id="GO:0004632">
    <property type="term" value="F:phosphopantothenate--cysteine ligase activity"/>
    <property type="evidence" value="ECO:0007669"/>
    <property type="project" value="UniProtKB-EC"/>
</dbReference>
<organism evidence="7 8">
    <name type="scientific">Tissierella simiarum</name>
    <dbReference type="NCBI Taxonomy" id="2841534"/>
    <lineage>
        <taxon>Bacteria</taxon>
        <taxon>Bacillati</taxon>
        <taxon>Bacillota</taxon>
        <taxon>Tissierellia</taxon>
        <taxon>Tissierellales</taxon>
        <taxon>Tissierellaceae</taxon>
        <taxon>Tissierella</taxon>
    </lineage>
</organism>